<dbReference type="SUPFAM" id="SSF53850">
    <property type="entry name" value="Periplasmic binding protein-like II"/>
    <property type="match status" value="1"/>
</dbReference>
<dbReference type="FunFam" id="1.10.10.10:FF:000001">
    <property type="entry name" value="LysR family transcriptional regulator"/>
    <property type="match status" value="1"/>
</dbReference>
<organism evidence="6 7">
    <name type="scientific">Plasticicumulans acidivorans</name>
    <dbReference type="NCBI Taxonomy" id="886464"/>
    <lineage>
        <taxon>Bacteria</taxon>
        <taxon>Pseudomonadati</taxon>
        <taxon>Pseudomonadota</taxon>
        <taxon>Gammaproteobacteria</taxon>
        <taxon>Candidatus Competibacteraceae</taxon>
        <taxon>Plasticicumulans</taxon>
    </lineage>
</organism>
<dbReference type="GO" id="GO:0003700">
    <property type="term" value="F:DNA-binding transcription factor activity"/>
    <property type="evidence" value="ECO:0007669"/>
    <property type="project" value="InterPro"/>
</dbReference>
<dbReference type="PANTHER" id="PTHR30537:SF21">
    <property type="entry name" value="HTH-TYPE TRANSCRIPTIONAL REGULATOR SINR-RELATED"/>
    <property type="match status" value="1"/>
</dbReference>
<proteinExistence type="inferred from homology"/>
<dbReference type="InterPro" id="IPR058163">
    <property type="entry name" value="LysR-type_TF_proteobact-type"/>
</dbReference>
<evidence type="ECO:0000256" key="3">
    <source>
        <dbReference type="ARBA" id="ARBA00023125"/>
    </source>
</evidence>
<sequence length="301" mass="32819">MFSVDDLALFVRVAELGSLSAAARAADLLPATASATLKRLEAALGVRLVERTTRKLRLTSEGEIWYEHARRALTAVEDGRAALAQTRSTIAGELRIAGPADFGRQYLLPWLAEFRREHPRLSVTLRLGDALSDLHAEPVDLAVRYGSLPDSALVARALATDNRRVVCAAPQYWARAGRPTTPADLTQHECLCYRLDSRPYTDWQFSGAKGAVSVQVRGGLASDDGSAVREWALAGCGVAYKSWIDVAADVRGGRLQTALDDWHGEPAPLYVVFPGLQHQPPRLRAVVDWLLARVAALPPLR</sequence>
<dbReference type="Proteomes" id="UP000246569">
    <property type="component" value="Unassembled WGS sequence"/>
</dbReference>
<evidence type="ECO:0000313" key="6">
    <source>
        <dbReference type="EMBL" id="PWV64393.1"/>
    </source>
</evidence>
<feature type="domain" description="HTH lysR-type" evidence="5">
    <location>
        <begin position="2"/>
        <end position="59"/>
    </location>
</feature>
<dbReference type="Pfam" id="PF03466">
    <property type="entry name" value="LysR_substrate"/>
    <property type="match status" value="1"/>
</dbReference>
<dbReference type="InterPro" id="IPR036388">
    <property type="entry name" value="WH-like_DNA-bd_sf"/>
</dbReference>
<keyword evidence="3" id="KW-0238">DNA-binding</keyword>
<evidence type="ECO:0000256" key="4">
    <source>
        <dbReference type="ARBA" id="ARBA00023163"/>
    </source>
</evidence>
<reference evidence="6 7" key="1">
    <citation type="submission" date="2018-05" db="EMBL/GenBank/DDBJ databases">
        <title>Genomic Encyclopedia of Type Strains, Phase IV (KMG-IV): sequencing the most valuable type-strain genomes for metagenomic binning, comparative biology and taxonomic classification.</title>
        <authorList>
            <person name="Goeker M."/>
        </authorList>
    </citation>
    <scope>NUCLEOTIDE SEQUENCE [LARGE SCALE GENOMIC DNA]</scope>
    <source>
        <strain evidence="6 7">DSM 23606</strain>
    </source>
</reference>
<dbReference type="SUPFAM" id="SSF46785">
    <property type="entry name" value="Winged helix' DNA-binding domain"/>
    <property type="match status" value="1"/>
</dbReference>
<protein>
    <submittedName>
        <fullName evidence="6">LysR family transcriptional regulator</fullName>
    </submittedName>
</protein>
<keyword evidence="7" id="KW-1185">Reference proteome</keyword>
<comment type="similarity">
    <text evidence="1">Belongs to the LysR transcriptional regulatory family.</text>
</comment>
<evidence type="ECO:0000256" key="2">
    <source>
        <dbReference type="ARBA" id="ARBA00023015"/>
    </source>
</evidence>
<dbReference type="RefSeq" id="WP_110017066.1">
    <property type="nucleotide sequence ID" value="NZ_QGTJ01000002.1"/>
</dbReference>
<dbReference type="GO" id="GO:0043565">
    <property type="term" value="F:sequence-specific DNA binding"/>
    <property type="evidence" value="ECO:0007669"/>
    <property type="project" value="TreeGrafter"/>
</dbReference>
<evidence type="ECO:0000313" key="7">
    <source>
        <dbReference type="Proteomes" id="UP000246569"/>
    </source>
</evidence>
<dbReference type="EMBL" id="QGTJ01000002">
    <property type="protein sequence ID" value="PWV64393.1"/>
    <property type="molecule type" value="Genomic_DNA"/>
</dbReference>
<name>A0A317MXQ4_9GAMM</name>
<dbReference type="InterPro" id="IPR036390">
    <property type="entry name" value="WH_DNA-bd_sf"/>
</dbReference>
<dbReference type="PROSITE" id="PS50931">
    <property type="entry name" value="HTH_LYSR"/>
    <property type="match status" value="1"/>
</dbReference>
<dbReference type="InterPro" id="IPR000847">
    <property type="entry name" value="LysR_HTH_N"/>
</dbReference>
<dbReference type="Gene3D" id="1.10.10.10">
    <property type="entry name" value="Winged helix-like DNA-binding domain superfamily/Winged helix DNA-binding domain"/>
    <property type="match status" value="1"/>
</dbReference>
<dbReference type="Pfam" id="PF00126">
    <property type="entry name" value="HTH_1"/>
    <property type="match status" value="1"/>
</dbReference>
<evidence type="ECO:0000256" key="1">
    <source>
        <dbReference type="ARBA" id="ARBA00009437"/>
    </source>
</evidence>
<dbReference type="GO" id="GO:0006351">
    <property type="term" value="P:DNA-templated transcription"/>
    <property type="evidence" value="ECO:0007669"/>
    <property type="project" value="TreeGrafter"/>
</dbReference>
<evidence type="ECO:0000259" key="5">
    <source>
        <dbReference type="PROSITE" id="PS50931"/>
    </source>
</evidence>
<dbReference type="AlphaFoldDB" id="A0A317MXQ4"/>
<dbReference type="CDD" id="cd08422">
    <property type="entry name" value="PBP2_CrgA_like"/>
    <property type="match status" value="1"/>
</dbReference>
<dbReference type="FunFam" id="3.40.190.290:FF:000001">
    <property type="entry name" value="Transcriptional regulator, LysR family"/>
    <property type="match status" value="1"/>
</dbReference>
<comment type="caution">
    <text evidence="6">The sequence shown here is derived from an EMBL/GenBank/DDBJ whole genome shotgun (WGS) entry which is preliminary data.</text>
</comment>
<dbReference type="InterPro" id="IPR005119">
    <property type="entry name" value="LysR_subst-bd"/>
</dbReference>
<keyword evidence="4" id="KW-0804">Transcription</keyword>
<dbReference type="OrthoDB" id="9786526at2"/>
<dbReference type="PANTHER" id="PTHR30537">
    <property type="entry name" value="HTH-TYPE TRANSCRIPTIONAL REGULATOR"/>
    <property type="match status" value="1"/>
</dbReference>
<gene>
    <name evidence="6" type="ORF">C7443_10242</name>
</gene>
<accession>A0A317MXQ4</accession>
<dbReference type="Gene3D" id="3.40.190.290">
    <property type="match status" value="1"/>
</dbReference>
<keyword evidence="2" id="KW-0805">Transcription regulation</keyword>